<gene>
    <name evidence="1" type="ORF">E3J84_05120</name>
</gene>
<protein>
    <recommendedName>
        <fullName evidence="3">AbrB/MazE/SpoVT family DNA-binding domain-containing protein</fullName>
    </recommendedName>
</protein>
<evidence type="ECO:0008006" key="3">
    <source>
        <dbReference type="Google" id="ProtNLM"/>
    </source>
</evidence>
<accession>A0A523RUJ3</accession>
<organism evidence="1 2">
    <name type="scientific">Aerophobetes bacterium</name>
    <dbReference type="NCBI Taxonomy" id="2030807"/>
    <lineage>
        <taxon>Bacteria</taxon>
        <taxon>Candidatus Aerophobota</taxon>
    </lineage>
</organism>
<dbReference type="InterPro" id="IPR037914">
    <property type="entry name" value="SpoVT-AbrB_sf"/>
</dbReference>
<proteinExistence type="predicted"/>
<dbReference type="EMBL" id="SOKJ01000290">
    <property type="protein sequence ID" value="TET09423.1"/>
    <property type="molecule type" value="Genomic_DNA"/>
</dbReference>
<dbReference type="Proteomes" id="UP000316360">
    <property type="component" value="Unassembled WGS sequence"/>
</dbReference>
<reference evidence="1 2" key="1">
    <citation type="submission" date="2019-03" db="EMBL/GenBank/DDBJ databases">
        <title>Metabolic potential of uncultured bacteria and archaea associated with petroleum seepage in deep-sea sediments.</title>
        <authorList>
            <person name="Dong X."/>
            <person name="Hubert C."/>
        </authorList>
    </citation>
    <scope>NUCLEOTIDE SEQUENCE [LARGE SCALE GENOMIC DNA]</scope>
    <source>
        <strain evidence="1">E44_bin7</strain>
    </source>
</reference>
<name>A0A523RUJ3_UNCAE</name>
<comment type="caution">
    <text evidence="1">The sequence shown here is derived from an EMBL/GenBank/DDBJ whole genome shotgun (WGS) entry which is preliminary data.</text>
</comment>
<evidence type="ECO:0000313" key="2">
    <source>
        <dbReference type="Proteomes" id="UP000316360"/>
    </source>
</evidence>
<evidence type="ECO:0000313" key="1">
    <source>
        <dbReference type="EMBL" id="TET09423.1"/>
    </source>
</evidence>
<dbReference type="AlphaFoldDB" id="A0A523RUJ3"/>
<sequence>MQTLKINKDGMLIIPKTLQAIFKPSDKLAWFIEGDTLIIKRINPPKLSEIAGRVKEKPMPLKEIVKEVHVYRKEKKRR</sequence>
<dbReference type="SUPFAM" id="SSF89447">
    <property type="entry name" value="AbrB/MazE/MraZ-like"/>
    <property type="match status" value="1"/>
</dbReference>